<feature type="transmembrane region" description="Helical" evidence="2">
    <location>
        <begin position="65"/>
        <end position="91"/>
    </location>
</feature>
<evidence type="ECO:0000313" key="3">
    <source>
        <dbReference type="EMBL" id="MCP8900094.1"/>
    </source>
</evidence>
<evidence type="ECO:0000256" key="1">
    <source>
        <dbReference type="SAM" id="MobiDB-lite"/>
    </source>
</evidence>
<organism evidence="3 4">
    <name type="scientific">Gilvimarinus xylanilyticus</name>
    <dbReference type="NCBI Taxonomy" id="2944139"/>
    <lineage>
        <taxon>Bacteria</taxon>
        <taxon>Pseudomonadati</taxon>
        <taxon>Pseudomonadota</taxon>
        <taxon>Gammaproteobacteria</taxon>
        <taxon>Cellvibrionales</taxon>
        <taxon>Cellvibrionaceae</taxon>
        <taxon>Gilvimarinus</taxon>
    </lineage>
</organism>
<keyword evidence="2" id="KW-0472">Membrane</keyword>
<gene>
    <name evidence="3" type="ORF">M6D89_12365</name>
</gene>
<dbReference type="RefSeq" id="WP_253968391.1">
    <property type="nucleotide sequence ID" value="NZ_JAMFTH010000004.1"/>
</dbReference>
<reference evidence="3" key="2">
    <citation type="submission" date="2023-01" db="EMBL/GenBank/DDBJ databases">
        <title>Gilvimarinus xylanilyticus HB14 isolated from Caulerpa lentillifera aquaculture base in Hainan, China.</title>
        <authorList>
            <person name="Zhang Y.-J."/>
        </authorList>
    </citation>
    <scope>NUCLEOTIDE SEQUENCE</scope>
    <source>
        <strain evidence="3">HB14</strain>
    </source>
</reference>
<feature type="transmembrane region" description="Helical" evidence="2">
    <location>
        <begin position="97"/>
        <end position="119"/>
    </location>
</feature>
<evidence type="ECO:0000313" key="4">
    <source>
        <dbReference type="Proteomes" id="UP001139319"/>
    </source>
</evidence>
<feature type="compositionally biased region" description="Basic and acidic residues" evidence="1">
    <location>
        <begin position="1"/>
        <end position="14"/>
    </location>
</feature>
<dbReference type="AlphaFoldDB" id="A0A9X2HYK2"/>
<protein>
    <submittedName>
        <fullName evidence="3">Uncharacterized protein</fullName>
    </submittedName>
</protein>
<proteinExistence type="predicted"/>
<keyword evidence="2" id="KW-1133">Transmembrane helix</keyword>
<feature type="region of interest" description="Disordered" evidence="1">
    <location>
        <begin position="1"/>
        <end position="23"/>
    </location>
</feature>
<keyword evidence="4" id="KW-1185">Reference proteome</keyword>
<reference evidence="3" key="1">
    <citation type="submission" date="2022-05" db="EMBL/GenBank/DDBJ databases">
        <authorList>
            <person name="Sun H.-N."/>
        </authorList>
    </citation>
    <scope>NUCLEOTIDE SEQUENCE</scope>
    <source>
        <strain evidence="3">HB14</strain>
    </source>
</reference>
<comment type="caution">
    <text evidence="3">The sequence shown here is derived from an EMBL/GenBank/DDBJ whole genome shotgun (WGS) entry which is preliminary data.</text>
</comment>
<sequence>MSNERQESPPREDTAPPEGRSNSQLGHEFDRMIDLGEQTLALAKDGADLFRLEFVLALKSIPKAIAVWLLTLPALLLVWLSFSAMCAWGAYEWSGVPLIGFAALFLLQFLSLIILHLALRKYQRRLGFPYTVESVKKFRQEVANATAKTD</sequence>
<evidence type="ECO:0000256" key="2">
    <source>
        <dbReference type="SAM" id="Phobius"/>
    </source>
</evidence>
<keyword evidence="2" id="KW-0812">Transmembrane</keyword>
<accession>A0A9X2HYK2</accession>
<dbReference type="Proteomes" id="UP001139319">
    <property type="component" value="Unassembled WGS sequence"/>
</dbReference>
<name>A0A9X2HYK2_9GAMM</name>
<dbReference type="EMBL" id="JAMFTH010000004">
    <property type="protein sequence ID" value="MCP8900094.1"/>
    <property type="molecule type" value="Genomic_DNA"/>
</dbReference>